<evidence type="ECO:0000256" key="2">
    <source>
        <dbReference type="ARBA" id="ARBA00004496"/>
    </source>
</evidence>
<evidence type="ECO:0000256" key="5">
    <source>
        <dbReference type="ARBA" id="ARBA00022490"/>
    </source>
</evidence>
<comment type="similarity">
    <text evidence="15">Belongs to the THEM4/THEM5 thioesterase family.</text>
</comment>
<dbReference type="InterPro" id="IPR006683">
    <property type="entry name" value="Thioestr_dom"/>
</dbReference>
<dbReference type="GO" id="GO:0006631">
    <property type="term" value="P:fatty acid metabolic process"/>
    <property type="evidence" value="ECO:0007669"/>
    <property type="project" value="UniProtKB-KW"/>
</dbReference>
<feature type="compositionally biased region" description="Basic and acidic residues" evidence="24">
    <location>
        <begin position="8"/>
        <end position="20"/>
    </location>
</feature>
<evidence type="ECO:0000256" key="4">
    <source>
        <dbReference type="ARBA" id="ARBA00022475"/>
    </source>
</evidence>
<dbReference type="CDD" id="cd03443">
    <property type="entry name" value="PaaI_thioesterase"/>
    <property type="match status" value="1"/>
</dbReference>
<keyword evidence="10" id="KW-0443">Lipid metabolism</keyword>
<evidence type="ECO:0000313" key="27">
    <source>
        <dbReference type="Proteomes" id="UP000467124"/>
    </source>
</evidence>
<evidence type="ECO:0000256" key="20">
    <source>
        <dbReference type="ARBA" id="ARBA00047734"/>
    </source>
</evidence>
<evidence type="ECO:0000256" key="13">
    <source>
        <dbReference type="ARBA" id="ARBA00035852"/>
    </source>
</evidence>
<name>A0A7K2IXA2_9ACTN</name>
<dbReference type="Proteomes" id="UP000467124">
    <property type="component" value="Unassembled WGS sequence"/>
</dbReference>
<evidence type="ECO:0000256" key="18">
    <source>
        <dbReference type="ARBA" id="ARBA00043210"/>
    </source>
</evidence>
<comment type="catalytic activity">
    <reaction evidence="20">
        <text>hexadecanoyl-CoA + H2O = hexadecanoate + CoA + H(+)</text>
        <dbReference type="Rhea" id="RHEA:16645"/>
        <dbReference type="ChEBI" id="CHEBI:7896"/>
        <dbReference type="ChEBI" id="CHEBI:15377"/>
        <dbReference type="ChEBI" id="CHEBI:15378"/>
        <dbReference type="ChEBI" id="CHEBI:57287"/>
        <dbReference type="ChEBI" id="CHEBI:57379"/>
        <dbReference type="EC" id="3.1.2.2"/>
    </reaction>
    <physiologicalReaction direction="left-to-right" evidence="20">
        <dbReference type="Rhea" id="RHEA:16646"/>
    </physiologicalReaction>
</comment>
<evidence type="ECO:0000256" key="17">
    <source>
        <dbReference type="ARBA" id="ARBA00040123"/>
    </source>
</evidence>
<evidence type="ECO:0000313" key="26">
    <source>
        <dbReference type="EMBL" id="MYR34476.1"/>
    </source>
</evidence>
<evidence type="ECO:0000256" key="19">
    <source>
        <dbReference type="ARBA" id="ARBA00047588"/>
    </source>
</evidence>
<comment type="catalytic activity">
    <reaction evidence="23">
        <text>tetradecanoyl-CoA + H2O = tetradecanoate + CoA + H(+)</text>
        <dbReference type="Rhea" id="RHEA:40119"/>
        <dbReference type="ChEBI" id="CHEBI:15377"/>
        <dbReference type="ChEBI" id="CHEBI:15378"/>
        <dbReference type="ChEBI" id="CHEBI:30807"/>
        <dbReference type="ChEBI" id="CHEBI:57287"/>
        <dbReference type="ChEBI" id="CHEBI:57385"/>
    </reaction>
    <physiologicalReaction direction="left-to-right" evidence="23">
        <dbReference type="Rhea" id="RHEA:40120"/>
    </physiologicalReaction>
</comment>
<evidence type="ECO:0000256" key="21">
    <source>
        <dbReference type="ARBA" id="ARBA00047969"/>
    </source>
</evidence>
<sequence length="238" mass="25534">MGRATVRAGDDEHRPDEEHMTVNTQPTTETPDPRAFGLPLVEGGSLPAELHSLVSSVHDLIDAVGNTRADTETLAEAAATVRGLTDRLDVDRRQVGTMVTRDLGDGTTEIGTITNIVAGDTNPAAPRLALMRTPEGMRAEVTLNTIYQGPPGLVHGGWIAAMLDQAVGSVSSVETSPGLTARLEIDYRRPTPLFTPLEITSWVERTEGRKVYVAGRIRAHGQVTAEGKALMIRVEVPE</sequence>
<feature type="region of interest" description="Disordered" evidence="24">
    <location>
        <begin position="1"/>
        <end position="32"/>
    </location>
</feature>
<keyword evidence="6" id="KW-0053">Apoptosis</keyword>
<comment type="subcellular location">
    <subcellularLocation>
        <location evidence="3">Cell projection</location>
        <location evidence="3">Ruffle membrane</location>
    </subcellularLocation>
    <subcellularLocation>
        <location evidence="2">Cytoplasm</location>
    </subcellularLocation>
    <subcellularLocation>
        <location evidence="1">Membrane</location>
        <topology evidence="1">Peripheral membrane protein</topology>
    </subcellularLocation>
</comment>
<evidence type="ECO:0000256" key="3">
    <source>
        <dbReference type="ARBA" id="ARBA00004632"/>
    </source>
</evidence>
<reference evidence="26 27" key="1">
    <citation type="journal article" date="2019" name="Nat. Commun.">
        <title>The antimicrobial potential of Streptomyces from insect microbiomes.</title>
        <authorList>
            <person name="Chevrette M.G."/>
            <person name="Carlson C.M."/>
            <person name="Ortega H.E."/>
            <person name="Thomas C."/>
            <person name="Ananiev G.E."/>
            <person name="Barns K.J."/>
            <person name="Book A.J."/>
            <person name="Cagnazzo J."/>
            <person name="Carlos C."/>
            <person name="Flanigan W."/>
            <person name="Grubbs K.J."/>
            <person name="Horn H.A."/>
            <person name="Hoffmann F.M."/>
            <person name="Klassen J.L."/>
            <person name="Knack J.J."/>
            <person name="Lewin G.R."/>
            <person name="McDonald B.R."/>
            <person name="Muller L."/>
            <person name="Melo W.G.P."/>
            <person name="Pinto-Tomas A.A."/>
            <person name="Schmitz A."/>
            <person name="Wendt-Pienkowski E."/>
            <person name="Wildman S."/>
            <person name="Zhao M."/>
            <person name="Zhang F."/>
            <person name="Bugni T.S."/>
            <person name="Andes D.R."/>
            <person name="Pupo M.T."/>
            <person name="Currie C.R."/>
        </authorList>
    </citation>
    <scope>NUCLEOTIDE SEQUENCE [LARGE SCALE GENOMIC DNA]</scope>
    <source>
        <strain evidence="26 27">SID5840</strain>
    </source>
</reference>
<gene>
    <name evidence="26" type="ORF">GTW20_20055</name>
</gene>
<dbReference type="GO" id="GO:0005737">
    <property type="term" value="C:cytoplasm"/>
    <property type="evidence" value="ECO:0007669"/>
    <property type="project" value="UniProtKB-SubCell"/>
</dbReference>
<dbReference type="SUPFAM" id="SSF54637">
    <property type="entry name" value="Thioesterase/thiol ester dehydrase-isomerase"/>
    <property type="match status" value="1"/>
</dbReference>
<feature type="compositionally biased region" description="Polar residues" evidence="24">
    <location>
        <begin position="21"/>
        <end position="30"/>
    </location>
</feature>
<evidence type="ECO:0000256" key="15">
    <source>
        <dbReference type="ARBA" id="ARBA00038456"/>
    </source>
</evidence>
<keyword evidence="12" id="KW-0966">Cell projection</keyword>
<evidence type="ECO:0000256" key="14">
    <source>
        <dbReference type="ARBA" id="ARBA00037002"/>
    </source>
</evidence>
<keyword evidence="4" id="KW-1003">Cell membrane</keyword>
<dbReference type="InterPro" id="IPR052365">
    <property type="entry name" value="THEM4/THEM5_acyl-CoA_thioest"/>
</dbReference>
<dbReference type="OMA" id="PCYTGTI"/>
<evidence type="ECO:0000256" key="11">
    <source>
        <dbReference type="ARBA" id="ARBA00023136"/>
    </source>
</evidence>
<evidence type="ECO:0000256" key="16">
    <source>
        <dbReference type="ARBA" id="ARBA00038848"/>
    </source>
</evidence>
<dbReference type="GO" id="GO:0016020">
    <property type="term" value="C:membrane"/>
    <property type="evidence" value="ECO:0007669"/>
    <property type="project" value="UniProtKB-SubCell"/>
</dbReference>
<dbReference type="GO" id="GO:0016787">
    <property type="term" value="F:hydrolase activity"/>
    <property type="evidence" value="ECO:0007669"/>
    <property type="project" value="UniProtKB-KW"/>
</dbReference>
<dbReference type="Gene3D" id="3.10.129.10">
    <property type="entry name" value="Hotdog Thioesterase"/>
    <property type="match status" value="1"/>
</dbReference>
<organism evidence="26 27">
    <name type="scientific">Nocardiopsis alba</name>
    <dbReference type="NCBI Taxonomy" id="53437"/>
    <lineage>
        <taxon>Bacteria</taxon>
        <taxon>Bacillati</taxon>
        <taxon>Actinomycetota</taxon>
        <taxon>Actinomycetes</taxon>
        <taxon>Streptosporangiales</taxon>
        <taxon>Nocardiopsidaceae</taxon>
        <taxon>Nocardiopsis</taxon>
    </lineage>
</organism>
<dbReference type="Pfam" id="PF03061">
    <property type="entry name" value="4HBT"/>
    <property type="match status" value="1"/>
</dbReference>
<keyword evidence="8" id="KW-0276">Fatty acid metabolism</keyword>
<evidence type="ECO:0000256" key="12">
    <source>
        <dbReference type="ARBA" id="ARBA00023273"/>
    </source>
</evidence>
<evidence type="ECO:0000256" key="10">
    <source>
        <dbReference type="ARBA" id="ARBA00023098"/>
    </source>
</evidence>
<evidence type="ECO:0000256" key="22">
    <source>
        <dbReference type="ARBA" id="ARBA00048074"/>
    </source>
</evidence>
<proteinExistence type="inferred from homology"/>
<dbReference type="EC" id="3.1.2.2" evidence="16"/>
<comment type="catalytic activity">
    <reaction evidence="13">
        <text>(5Z,8Z,11Z,14Z)-eicosatetraenoyl-CoA + H2O = (5Z,8Z,11Z,14Z)-eicosatetraenoate + CoA + H(+)</text>
        <dbReference type="Rhea" id="RHEA:40151"/>
        <dbReference type="ChEBI" id="CHEBI:15377"/>
        <dbReference type="ChEBI" id="CHEBI:15378"/>
        <dbReference type="ChEBI" id="CHEBI:32395"/>
        <dbReference type="ChEBI" id="CHEBI:57287"/>
        <dbReference type="ChEBI" id="CHEBI:57368"/>
    </reaction>
    <physiologicalReaction direction="left-to-right" evidence="13">
        <dbReference type="Rhea" id="RHEA:40152"/>
    </physiologicalReaction>
</comment>
<dbReference type="PANTHER" id="PTHR12418:SF19">
    <property type="entry name" value="ACYL-COENZYME A THIOESTERASE THEM4"/>
    <property type="match status" value="1"/>
</dbReference>
<evidence type="ECO:0000256" key="23">
    <source>
        <dbReference type="ARBA" id="ARBA00048180"/>
    </source>
</evidence>
<comment type="catalytic activity">
    <reaction evidence="21">
        <text>decanoyl-CoA + H2O = decanoate + CoA + H(+)</text>
        <dbReference type="Rhea" id="RHEA:40059"/>
        <dbReference type="ChEBI" id="CHEBI:15377"/>
        <dbReference type="ChEBI" id="CHEBI:15378"/>
        <dbReference type="ChEBI" id="CHEBI:27689"/>
        <dbReference type="ChEBI" id="CHEBI:57287"/>
        <dbReference type="ChEBI" id="CHEBI:61430"/>
    </reaction>
    <physiologicalReaction direction="left-to-right" evidence="21">
        <dbReference type="Rhea" id="RHEA:40060"/>
    </physiologicalReaction>
</comment>
<comment type="catalytic activity">
    <reaction evidence="14">
        <text>(9Z)-octadecenoyl-CoA + H2O = (9Z)-octadecenoate + CoA + H(+)</text>
        <dbReference type="Rhea" id="RHEA:40139"/>
        <dbReference type="ChEBI" id="CHEBI:15377"/>
        <dbReference type="ChEBI" id="CHEBI:15378"/>
        <dbReference type="ChEBI" id="CHEBI:30823"/>
        <dbReference type="ChEBI" id="CHEBI:57287"/>
        <dbReference type="ChEBI" id="CHEBI:57387"/>
    </reaction>
    <physiologicalReaction direction="left-to-right" evidence="14">
        <dbReference type="Rhea" id="RHEA:40140"/>
    </physiologicalReaction>
</comment>
<evidence type="ECO:0000256" key="9">
    <source>
        <dbReference type="ARBA" id="ARBA00022946"/>
    </source>
</evidence>
<dbReference type="EMBL" id="WWHY01000001">
    <property type="protein sequence ID" value="MYR34476.1"/>
    <property type="molecule type" value="Genomic_DNA"/>
</dbReference>
<dbReference type="AlphaFoldDB" id="A0A7K2IXA2"/>
<evidence type="ECO:0000256" key="7">
    <source>
        <dbReference type="ARBA" id="ARBA00022801"/>
    </source>
</evidence>
<comment type="catalytic activity">
    <reaction evidence="22">
        <text>dodecanoyl-CoA + H2O = dodecanoate + CoA + H(+)</text>
        <dbReference type="Rhea" id="RHEA:30135"/>
        <dbReference type="ChEBI" id="CHEBI:15377"/>
        <dbReference type="ChEBI" id="CHEBI:15378"/>
        <dbReference type="ChEBI" id="CHEBI:18262"/>
        <dbReference type="ChEBI" id="CHEBI:57287"/>
        <dbReference type="ChEBI" id="CHEBI:57375"/>
    </reaction>
    <physiologicalReaction direction="left-to-right" evidence="22">
        <dbReference type="Rhea" id="RHEA:30136"/>
    </physiologicalReaction>
</comment>
<keyword evidence="5" id="KW-0963">Cytoplasm</keyword>
<keyword evidence="9" id="KW-0809">Transit peptide</keyword>
<keyword evidence="7" id="KW-0378">Hydrolase</keyword>
<accession>A0A7K2IXA2</accession>
<protein>
    <recommendedName>
        <fullName evidence="17">Acyl-coenzyme A thioesterase THEM4</fullName>
        <ecNumber evidence="16">3.1.2.2</ecNumber>
    </recommendedName>
    <alternativeName>
        <fullName evidence="18">Thioesterase superfamily member 4</fullName>
    </alternativeName>
</protein>
<keyword evidence="11" id="KW-0472">Membrane</keyword>
<evidence type="ECO:0000256" key="24">
    <source>
        <dbReference type="SAM" id="MobiDB-lite"/>
    </source>
</evidence>
<evidence type="ECO:0000256" key="8">
    <source>
        <dbReference type="ARBA" id="ARBA00022832"/>
    </source>
</evidence>
<comment type="caution">
    <text evidence="26">The sequence shown here is derived from an EMBL/GenBank/DDBJ whole genome shotgun (WGS) entry which is preliminary data.</text>
</comment>
<comment type="catalytic activity">
    <reaction evidence="19">
        <text>octanoyl-CoA + H2O = octanoate + CoA + H(+)</text>
        <dbReference type="Rhea" id="RHEA:30143"/>
        <dbReference type="ChEBI" id="CHEBI:15377"/>
        <dbReference type="ChEBI" id="CHEBI:15378"/>
        <dbReference type="ChEBI" id="CHEBI:25646"/>
        <dbReference type="ChEBI" id="CHEBI:57287"/>
        <dbReference type="ChEBI" id="CHEBI:57386"/>
    </reaction>
    <physiologicalReaction direction="left-to-right" evidence="19">
        <dbReference type="Rhea" id="RHEA:30144"/>
    </physiologicalReaction>
</comment>
<evidence type="ECO:0000256" key="1">
    <source>
        <dbReference type="ARBA" id="ARBA00004170"/>
    </source>
</evidence>
<dbReference type="InterPro" id="IPR029069">
    <property type="entry name" value="HotDog_dom_sf"/>
</dbReference>
<dbReference type="PANTHER" id="PTHR12418">
    <property type="entry name" value="ACYL-COENZYME A THIOESTERASE THEM4"/>
    <property type="match status" value="1"/>
</dbReference>
<evidence type="ECO:0000256" key="6">
    <source>
        <dbReference type="ARBA" id="ARBA00022703"/>
    </source>
</evidence>
<feature type="domain" description="Thioesterase" evidence="25">
    <location>
        <begin position="152"/>
        <end position="223"/>
    </location>
</feature>
<evidence type="ECO:0000259" key="25">
    <source>
        <dbReference type="Pfam" id="PF03061"/>
    </source>
</evidence>